<evidence type="ECO:0000313" key="1">
    <source>
        <dbReference type="EMBL" id="CAH2041456.1"/>
    </source>
</evidence>
<sequence length="102" mass="11018">MGPFLSAKKLKLAVVQAKFLVEVSVPAMPITGNSVKGARSLKELRMPARFPGVATMAKPPPPLLWGRPMFSSGLKQAEMMMMMKVVVCGFDCHSARSSQTVP</sequence>
<evidence type="ECO:0000313" key="2">
    <source>
        <dbReference type="Proteomes" id="UP000837857"/>
    </source>
</evidence>
<dbReference type="EMBL" id="OW152825">
    <property type="protein sequence ID" value="CAH2041456.1"/>
    <property type="molecule type" value="Genomic_DNA"/>
</dbReference>
<keyword evidence="2" id="KW-1185">Reference proteome</keyword>
<name>A0ABN8HXR3_9NEOP</name>
<feature type="non-terminal residue" evidence="1">
    <location>
        <position position="1"/>
    </location>
</feature>
<organism evidence="1 2">
    <name type="scientific">Iphiclides podalirius</name>
    <name type="common">scarce swallowtail</name>
    <dbReference type="NCBI Taxonomy" id="110791"/>
    <lineage>
        <taxon>Eukaryota</taxon>
        <taxon>Metazoa</taxon>
        <taxon>Ecdysozoa</taxon>
        <taxon>Arthropoda</taxon>
        <taxon>Hexapoda</taxon>
        <taxon>Insecta</taxon>
        <taxon>Pterygota</taxon>
        <taxon>Neoptera</taxon>
        <taxon>Endopterygota</taxon>
        <taxon>Lepidoptera</taxon>
        <taxon>Glossata</taxon>
        <taxon>Ditrysia</taxon>
        <taxon>Papilionoidea</taxon>
        <taxon>Papilionidae</taxon>
        <taxon>Papilioninae</taxon>
        <taxon>Iphiclides</taxon>
    </lineage>
</organism>
<proteinExistence type="predicted"/>
<protein>
    <submittedName>
        <fullName evidence="1">Uncharacterized protein</fullName>
    </submittedName>
</protein>
<reference evidence="1" key="1">
    <citation type="submission" date="2022-03" db="EMBL/GenBank/DDBJ databases">
        <authorList>
            <person name="Martin H S."/>
        </authorList>
    </citation>
    <scope>NUCLEOTIDE SEQUENCE</scope>
</reference>
<dbReference type="Proteomes" id="UP000837857">
    <property type="component" value="Chromosome 13"/>
</dbReference>
<gene>
    <name evidence="1" type="ORF">IPOD504_LOCUS3175</name>
</gene>
<accession>A0ABN8HXR3</accession>